<dbReference type="Gene3D" id="1.10.10.2840">
    <property type="entry name" value="PucR C-terminal helix-turn-helix domain"/>
    <property type="match status" value="2"/>
</dbReference>
<evidence type="ECO:0000313" key="3">
    <source>
        <dbReference type="Proteomes" id="UP000670475"/>
    </source>
</evidence>
<dbReference type="InterPro" id="IPR025736">
    <property type="entry name" value="PucR_C-HTH_dom"/>
</dbReference>
<dbReference type="Pfam" id="PF13556">
    <property type="entry name" value="HTH_30"/>
    <property type="match status" value="2"/>
</dbReference>
<accession>A0A940RVY1</accession>
<gene>
    <name evidence="2" type="ORF">JFN87_18860</name>
</gene>
<feature type="domain" description="PucR C-terminal helix-turn-helix" evidence="1">
    <location>
        <begin position="323"/>
        <end position="378"/>
    </location>
</feature>
<dbReference type="EMBL" id="JAGIQL010000076">
    <property type="protein sequence ID" value="MBP0459547.1"/>
    <property type="molecule type" value="Genomic_DNA"/>
</dbReference>
<evidence type="ECO:0000313" key="2">
    <source>
        <dbReference type="EMBL" id="MBP0459547.1"/>
    </source>
</evidence>
<name>A0A940RVY1_9ACTN</name>
<evidence type="ECO:0000259" key="1">
    <source>
        <dbReference type="Pfam" id="PF13556"/>
    </source>
</evidence>
<dbReference type="AlphaFoldDB" id="A0A940RVY1"/>
<dbReference type="InterPro" id="IPR051448">
    <property type="entry name" value="CdaR-like_regulators"/>
</dbReference>
<dbReference type="InterPro" id="IPR042070">
    <property type="entry name" value="PucR_C-HTH_sf"/>
</dbReference>
<proteinExistence type="predicted"/>
<feature type="domain" description="PucR C-terminal helix-turn-helix" evidence="1">
    <location>
        <begin position="419"/>
        <end position="477"/>
    </location>
</feature>
<protein>
    <submittedName>
        <fullName evidence="2">Helix-turn-helix domain-containing protein</fullName>
    </submittedName>
</protein>
<organism evidence="2 3">
    <name type="scientific">Streptomyces montanisoli</name>
    <dbReference type="NCBI Taxonomy" id="2798581"/>
    <lineage>
        <taxon>Bacteria</taxon>
        <taxon>Bacillati</taxon>
        <taxon>Actinomycetota</taxon>
        <taxon>Actinomycetes</taxon>
        <taxon>Kitasatosporales</taxon>
        <taxon>Streptomycetaceae</taxon>
        <taxon>Streptomyces</taxon>
    </lineage>
</organism>
<keyword evidence="3" id="KW-1185">Reference proteome</keyword>
<reference evidence="2" key="1">
    <citation type="submission" date="2021-03" db="EMBL/GenBank/DDBJ databases">
        <title>Whole genome sequence of Streptomyces bomunensis MMS17-BM035.</title>
        <authorList>
            <person name="Lee J.H."/>
        </authorList>
    </citation>
    <scope>NUCLEOTIDE SEQUENCE</scope>
    <source>
        <strain evidence="2">MMS17-BM035</strain>
    </source>
</reference>
<dbReference type="PANTHER" id="PTHR33744">
    <property type="entry name" value="CARBOHYDRATE DIACID REGULATOR"/>
    <property type="match status" value="1"/>
</dbReference>
<dbReference type="RefSeq" id="WP_209341478.1">
    <property type="nucleotide sequence ID" value="NZ_JAGIQL010000076.1"/>
</dbReference>
<sequence length="481" mass="50358">MGEAPRGIDAGTYPRPGAARAEDALALVRVAGSARPVGALLEWLARRTGGTAAVVTGEGAVVAAAPRGPAQDAVAAVGDLYRRGMPSGVTGADRRRTVHMAAVGSGAYLVLDGNDGCRHGTLLADAAPLVELALRSDECARDRRRMADVRAHGREAVLHLLVAGSVTLAHRVAGAMGDILPGPLRVCVVESAGLDRAAAGERLERSAGGVAWVVPCPVRSRHLIALVPADVCGWEDAVLDEIPGCRIGVSADVPLRDTALGYEQAFHALAVARRAPGRWSRFGRHDGLAPLLGSEGARWAAELLRPVLAHEPGRRSDPGPEELLATLASWLTFGAGAVQHLKIHRNTLTARLRLVQELLELDLISGVGPRSAVWLALRLRVPHIPSASGRPADLDALLAAPATLTWARARVDPLAPACLDAVRAWLRADTRLAAGAASLGLSPPGLRKRLVRAEEATGRSLLDAPSATYELWLALTALGLL</sequence>
<dbReference type="Proteomes" id="UP000670475">
    <property type="component" value="Unassembled WGS sequence"/>
</dbReference>
<dbReference type="PANTHER" id="PTHR33744:SF1">
    <property type="entry name" value="DNA-BINDING TRANSCRIPTIONAL ACTIVATOR ADER"/>
    <property type="match status" value="1"/>
</dbReference>
<comment type="caution">
    <text evidence="2">The sequence shown here is derived from an EMBL/GenBank/DDBJ whole genome shotgun (WGS) entry which is preliminary data.</text>
</comment>